<evidence type="ECO:0000256" key="2">
    <source>
        <dbReference type="ARBA" id="ARBA00022989"/>
    </source>
</evidence>
<keyword evidence="1 5" id="KW-0812">Transmembrane</keyword>
<dbReference type="Proteomes" id="UP001590950">
    <property type="component" value="Unassembled WGS sequence"/>
</dbReference>
<sequence>MNDPEPQSQPSEAETPGQKQARLRRERREAKIIAGGSSRLEKITNVSGRQNLPELTPPAASLPSSNLHPDPDEVDLSAHSSTARTPNTYPYPNPNPNNAGPTEADIRALLRSGAPQPGNDSGQQQGDEDPMMKMLQQLMDGMPPTGNDGQPGEGIEGGLPPGLAAMLGGGGIPGMPGMGGPPAQQNSTYAYLWRIIHALFALILGVYITLTSHAFNGDISRGGITGAGHEGGINVFWVFATAELVLQSSRFFLEKGGESQLGGWMGMVAEFLPEPWKGYIILAARYNGIWSTIVEDGMVVVFIVGAVAWWKGAVG</sequence>
<keyword evidence="3 5" id="KW-0472">Membrane</keyword>
<organism evidence="6 7">
    <name type="scientific">Stereocaulon virgatum</name>
    <dbReference type="NCBI Taxonomy" id="373712"/>
    <lineage>
        <taxon>Eukaryota</taxon>
        <taxon>Fungi</taxon>
        <taxon>Dikarya</taxon>
        <taxon>Ascomycota</taxon>
        <taxon>Pezizomycotina</taxon>
        <taxon>Lecanoromycetes</taxon>
        <taxon>OSLEUM clade</taxon>
        <taxon>Lecanoromycetidae</taxon>
        <taxon>Lecanorales</taxon>
        <taxon>Lecanorineae</taxon>
        <taxon>Stereocaulaceae</taxon>
        <taxon>Stereocaulon</taxon>
    </lineage>
</organism>
<proteinExistence type="predicted"/>
<evidence type="ECO:0000256" key="4">
    <source>
        <dbReference type="SAM" id="MobiDB-lite"/>
    </source>
</evidence>
<evidence type="ECO:0000256" key="3">
    <source>
        <dbReference type="ARBA" id="ARBA00023136"/>
    </source>
</evidence>
<dbReference type="PANTHER" id="PTHR28263">
    <property type="entry name" value="GOLGI TO ER TRAFFIC PROTEIN 2"/>
    <property type="match status" value="1"/>
</dbReference>
<feature type="transmembrane region" description="Helical" evidence="5">
    <location>
        <begin position="289"/>
        <end position="310"/>
    </location>
</feature>
<protein>
    <recommendedName>
        <fullName evidence="8">GET complex, subunit GET2</fullName>
    </recommendedName>
</protein>
<evidence type="ECO:0000256" key="1">
    <source>
        <dbReference type="ARBA" id="ARBA00022692"/>
    </source>
</evidence>
<evidence type="ECO:0000313" key="6">
    <source>
        <dbReference type="EMBL" id="KAL2046790.1"/>
    </source>
</evidence>
<keyword evidence="2 5" id="KW-1133">Transmembrane helix</keyword>
<dbReference type="Pfam" id="PF08690">
    <property type="entry name" value="GET2"/>
    <property type="match status" value="1"/>
</dbReference>
<dbReference type="InterPro" id="IPR028143">
    <property type="entry name" value="Get2/sif1"/>
</dbReference>
<feature type="transmembrane region" description="Helical" evidence="5">
    <location>
        <begin position="191"/>
        <end position="210"/>
    </location>
</feature>
<name>A0ABR4AM32_9LECA</name>
<accession>A0ABR4AM32</accession>
<feature type="compositionally biased region" description="Polar residues" evidence="4">
    <location>
        <begin position="1"/>
        <end position="12"/>
    </location>
</feature>
<evidence type="ECO:0000313" key="7">
    <source>
        <dbReference type="Proteomes" id="UP001590950"/>
    </source>
</evidence>
<reference evidence="6 7" key="1">
    <citation type="submission" date="2024-09" db="EMBL/GenBank/DDBJ databases">
        <title>Rethinking Asexuality: The Enigmatic Case of Functional Sexual Genes in Lepraria (Stereocaulaceae).</title>
        <authorList>
            <person name="Doellman M."/>
            <person name="Sun Y."/>
            <person name="Barcenas-Pena A."/>
            <person name="Lumbsch H.T."/>
            <person name="Grewe F."/>
        </authorList>
    </citation>
    <scope>NUCLEOTIDE SEQUENCE [LARGE SCALE GENOMIC DNA]</scope>
    <source>
        <strain evidence="6 7">Mercado 3170</strain>
    </source>
</reference>
<dbReference type="EMBL" id="JBEFKJ010000003">
    <property type="protein sequence ID" value="KAL2046790.1"/>
    <property type="molecule type" value="Genomic_DNA"/>
</dbReference>
<gene>
    <name evidence="6" type="ORF">N7G274_000808</name>
</gene>
<dbReference type="PANTHER" id="PTHR28263:SF1">
    <property type="entry name" value="GOLGI TO ER TRAFFIC PROTEIN 2"/>
    <property type="match status" value="1"/>
</dbReference>
<evidence type="ECO:0000256" key="5">
    <source>
        <dbReference type="SAM" id="Phobius"/>
    </source>
</evidence>
<evidence type="ECO:0008006" key="8">
    <source>
        <dbReference type="Google" id="ProtNLM"/>
    </source>
</evidence>
<comment type="caution">
    <text evidence="6">The sequence shown here is derived from an EMBL/GenBank/DDBJ whole genome shotgun (WGS) entry which is preliminary data.</text>
</comment>
<feature type="region of interest" description="Disordered" evidence="4">
    <location>
        <begin position="1"/>
        <end position="103"/>
    </location>
</feature>
<keyword evidence="7" id="KW-1185">Reference proteome</keyword>